<dbReference type="EMBL" id="BKCJ010003618">
    <property type="protein sequence ID" value="GEU56170.1"/>
    <property type="molecule type" value="Genomic_DNA"/>
</dbReference>
<feature type="region of interest" description="Disordered" evidence="1">
    <location>
        <begin position="410"/>
        <end position="449"/>
    </location>
</feature>
<feature type="region of interest" description="Disordered" evidence="1">
    <location>
        <begin position="1"/>
        <end position="27"/>
    </location>
</feature>
<evidence type="ECO:0008006" key="3">
    <source>
        <dbReference type="Google" id="ProtNLM"/>
    </source>
</evidence>
<feature type="compositionally biased region" description="Polar residues" evidence="1">
    <location>
        <begin position="1"/>
        <end position="17"/>
    </location>
</feature>
<feature type="compositionally biased region" description="Basic and acidic residues" evidence="1">
    <location>
        <begin position="438"/>
        <end position="449"/>
    </location>
</feature>
<name>A0A6L2L545_TANCI</name>
<accession>A0A6L2L545</accession>
<dbReference type="AlphaFoldDB" id="A0A6L2L545"/>
<gene>
    <name evidence="2" type="ORF">Tci_028148</name>
</gene>
<evidence type="ECO:0000313" key="2">
    <source>
        <dbReference type="EMBL" id="GEU56170.1"/>
    </source>
</evidence>
<reference evidence="2" key="1">
    <citation type="journal article" date="2019" name="Sci. Rep.">
        <title>Draft genome of Tanacetum cinerariifolium, the natural source of mosquito coil.</title>
        <authorList>
            <person name="Yamashiro T."/>
            <person name="Shiraishi A."/>
            <person name="Satake H."/>
            <person name="Nakayama K."/>
        </authorList>
    </citation>
    <scope>NUCLEOTIDE SEQUENCE</scope>
</reference>
<proteinExistence type="predicted"/>
<protein>
    <recommendedName>
        <fullName evidence="3">Reverse transcriptase domain-containing protein</fullName>
    </recommendedName>
</protein>
<feature type="compositionally biased region" description="Polar residues" evidence="1">
    <location>
        <begin position="410"/>
        <end position="421"/>
    </location>
</feature>
<comment type="caution">
    <text evidence="2">The sequence shown here is derived from an EMBL/GenBank/DDBJ whole genome shotgun (WGS) entry which is preliminary data.</text>
</comment>
<sequence>MDQNIDFSSSDPIQTLQYPDVHPPSQEKSEEVFQAKGELMKSIQTFLEKFNCIPFEEKPPILLQAWFKFFAIQCSKPENPNELFQKLLKDLKELAEYENSQSRDQKEEPPQDSVIHQLIKECSIKVFEEQKQSMEDTMLELVKICQEKEFLYTHDNVDDLIEIGPILSTKEPEHSLSMGYEHHNITPETESDEVTESNAKNLLPIPSKCEVTLEDKRDCDVPVSTINVYDDHSEIFYDSKNEDDILVYDDFEDIEYVEASISDPQIVSGVEEENVVQQEEEKVDLEDISQIQDVVLRKKLLSITRRISNIESLNDNSTPDQMRSVNTTHADNSLPEYDSFCFEIEPDLERLINVLKNDISDDSSNDPLLEEADLFLASNNSIPPGIENVADDSEGDIRFLEELLIDDSILSQESSDSNFEDNPSIPRPPPEPPDAETDVGKKDSSRDER</sequence>
<organism evidence="2">
    <name type="scientific">Tanacetum cinerariifolium</name>
    <name type="common">Dalmatian daisy</name>
    <name type="synonym">Chrysanthemum cinerariifolium</name>
    <dbReference type="NCBI Taxonomy" id="118510"/>
    <lineage>
        <taxon>Eukaryota</taxon>
        <taxon>Viridiplantae</taxon>
        <taxon>Streptophyta</taxon>
        <taxon>Embryophyta</taxon>
        <taxon>Tracheophyta</taxon>
        <taxon>Spermatophyta</taxon>
        <taxon>Magnoliopsida</taxon>
        <taxon>eudicotyledons</taxon>
        <taxon>Gunneridae</taxon>
        <taxon>Pentapetalae</taxon>
        <taxon>asterids</taxon>
        <taxon>campanulids</taxon>
        <taxon>Asterales</taxon>
        <taxon>Asteraceae</taxon>
        <taxon>Asteroideae</taxon>
        <taxon>Anthemideae</taxon>
        <taxon>Anthemidinae</taxon>
        <taxon>Tanacetum</taxon>
    </lineage>
</organism>
<evidence type="ECO:0000256" key="1">
    <source>
        <dbReference type="SAM" id="MobiDB-lite"/>
    </source>
</evidence>